<organism evidence="7 8">
    <name type="scientific">Naasia aerilata</name>
    <dbReference type="NCBI Taxonomy" id="1162966"/>
    <lineage>
        <taxon>Bacteria</taxon>
        <taxon>Bacillati</taxon>
        <taxon>Actinomycetota</taxon>
        <taxon>Actinomycetes</taxon>
        <taxon>Micrococcales</taxon>
        <taxon>Microbacteriaceae</taxon>
        <taxon>Naasia</taxon>
    </lineage>
</organism>
<dbReference type="PANTHER" id="PTHR10806">
    <property type="entry name" value="SIGNAL PEPTIDASE COMPLEX CATALYTIC SUBUNIT SEC11"/>
    <property type="match status" value="1"/>
</dbReference>
<evidence type="ECO:0000256" key="1">
    <source>
        <dbReference type="ARBA" id="ARBA00004370"/>
    </source>
</evidence>
<name>A0ABM8GCR9_9MICO</name>
<keyword evidence="3 6" id="KW-1133">Transmembrane helix</keyword>
<comment type="subcellular location">
    <subcellularLocation>
        <location evidence="1">Membrane</location>
    </subcellularLocation>
</comment>
<dbReference type="InterPro" id="IPR036286">
    <property type="entry name" value="LexA/Signal_pep-like_sf"/>
</dbReference>
<dbReference type="CDD" id="cd06530">
    <property type="entry name" value="S26_SPase_I"/>
    <property type="match status" value="1"/>
</dbReference>
<accession>A0ABM8GCR9</accession>
<keyword evidence="2 6" id="KW-0812">Transmembrane</keyword>
<reference evidence="8" key="1">
    <citation type="journal article" date="2019" name="Int. J. Syst. Evol. Microbiol.">
        <title>The Global Catalogue of Microorganisms (GCM) 10K type strain sequencing project: providing services to taxonomists for standard genome sequencing and annotation.</title>
        <authorList>
            <consortium name="The Broad Institute Genomics Platform"/>
            <consortium name="The Broad Institute Genome Sequencing Center for Infectious Disease"/>
            <person name="Wu L."/>
            <person name="Ma J."/>
        </authorList>
    </citation>
    <scope>NUCLEOTIDE SEQUENCE [LARGE SCALE GENOMIC DNA]</scope>
    <source>
        <strain evidence="8">NBRC 108725</strain>
    </source>
</reference>
<dbReference type="InterPro" id="IPR001733">
    <property type="entry name" value="Peptidase_S26B"/>
</dbReference>
<feature type="transmembrane region" description="Helical" evidence="6">
    <location>
        <begin position="79"/>
        <end position="98"/>
    </location>
</feature>
<dbReference type="EC" id="3.4.21.89" evidence="5"/>
<proteinExistence type="predicted"/>
<evidence type="ECO:0000313" key="8">
    <source>
        <dbReference type="Proteomes" id="UP001321498"/>
    </source>
</evidence>
<evidence type="ECO:0000256" key="6">
    <source>
        <dbReference type="SAM" id="Phobius"/>
    </source>
</evidence>
<evidence type="ECO:0000256" key="2">
    <source>
        <dbReference type="ARBA" id="ARBA00022692"/>
    </source>
</evidence>
<dbReference type="EMBL" id="AP027731">
    <property type="protein sequence ID" value="BDZ46061.1"/>
    <property type="molecule type" value="Genomic_DNA"/>
</dbReference>
<gene>
    <name evidence="7" type="ORF">GCM10025866_19700</name>
</gene>
<evidence type="ECO:0000256" key="4">
    <source>
        <dbReference type="ARBA" id="ARBA00023136"/>
    </source>
</evidence>
<dbReference type="InterPro" id="IPR019533">
    <property type="entry name" value="Peptidase_S26"/>
</dbReference>
<evidence type="ECO:0000313" key="7">
    <source>
        <dbReference type="EMBL" id="BDZ46061.1"/>
    </source>
</evidence>
<protein>
    <recommendedName>
        <fullName evidence="5">Signal peptidase I</fullName>
        <ecNumber evidence="5">3.4.21.89</ecNumber>
    </recommendedName>
</protein>
<evidence type="ECO:0000256" key="5">
    <source>
        <dbReference type="NCBIfam" id="TIGR02228"/>
    </source>
</evidence>
<feature type="transmembrane region" description="Helical" evidence="6">
    <location>
        <begin position="104"/>
        <end position="122"/>
    </location>
</feature>
<dbReference type="NCBIfam" id="TIGR02228">
    <property type="entry name" value="sigpep_I_arch"/>
    <property type="match status" value="1"/>
</dbReference>
<keyword evidence="4 6" id="KW-0472">Membrane</keyword>
<dbReference type="SUPFAM" id="SSF51306">
    <property type="entry name" value="LexA/Signal peptidase"/>
    <property type="match status" value="1"/>
</dbReference>
<dbReference type="PANTHER" id="PTHR10806:SF6">
    <property type="entry name" value="SIGNAL PEPTIDASE COMPLEX CATALYTIC SUBUNIT SEC11"/>
    <property type="match status" value="1"/>
</dbReference>
<dbReference type="Proteomes" id="UP001321498">
    <property type="component" value="Chromosome"/>
</dbReference>
<keyword evidence="8" id="KW-1185">Reference proteome</keyword>
<evidence type="ECO:0000256" key="3">
    <source>
        <dbReference type="ARBA" id="ARBA00022989"/>
    </source>
</evidence>
<sequence>MEPTLPPGTLVVVRPTPVQDIRLGDVITYQIKPDNPAVVSHRVIEVHSISNGTKEFITQGDNNQAADAAPVTEAQIKGVIWYSVPFVGWASIVVGQYSGWLVPIVAIGLLAYAGVMIGSAAVSRARKARRRAASAQEPALPLAD</sequence>